<comment type="caution">
    <text evidence="1">The sequence shown here is derived from an EMBL/GenBank/DDBJ whole genome shotgun (WGS) entry which is preliminary data.</text>
</comment>
<dbReference type="EMBL" id="MU274972">
    <property type="protein sequence ID" value="KAI0083338.1"/>
    <property type="molecule type" value="Genomic_DNA"/>
</dbReference>
<organism evidence="1 2">
    <name type="scientific">Irpex rosettiformis</name>
    <dbReference type="NCBI Taxonomy" id="378272"/>
    <lineage>
        <taxon>Eukaryota</taxon>
        <taxon>Fungi</taxon>
        <taxon>Dikarya</taxon>
        <taxon>Basidiomycota</taxon>
        <taxon>Agaricomycotina</taxon>
        <taxon>Agaricomycetes</taxon>
        <taxon>Polyporales</taxon>
        <taxon>Irpicaceae</taxon>
        <taxon>Irpex</taxon>
    </lineage>
</organism>
<sequence>MQFDRGGQAALVTHGRTFTILLSLATRLILVKSRHPNKWAEAKPLQETGNESRYVTVDAYLLWPGANWALSTVYKRCTKRF</sequence>
<reference evidence="1" key="1">
    <citation type="journal article" date="2021" name="Environ. Microbiol.">
        <title>Gene family expansions and transcriptome signatures uncover fungal adaptations to wood decay.</title>
        <authorList>
            <person name="Hage H."/>
            <person name="Miyauchi S."/>
            <person name="Viragh M."/>
            <person name="Drula E."/>
            <person name="Min B."/>
            <person name="Chaduli D."/>
            <person name="Navarro D."/>
            <person name="Favel A."/>
            <person name="Norest M."/>
            <person name="Lesage-Meessen L."/>
            <person name="Balint B."/>
            <person name="Merenyi Z."/>
            <person name="de Eugenio L."/>
            <person name="Morin E."/>
            <person name="Martinez A.T."/>
            <person name="Baldrian P."/>
            <person name="Stursova M."/>
            <person name="Martinez M.J."/>
            <person name="Novotny C."/>
            <person name="Magnuson J.K."/>
            <person name="Spatafora J.W."/>
            <person name="Maurice S."/>
            <person name="Pangilinan J."/>
            <person name="Andreopoulos W."/>
            <person name="LaButti K."/>
            <person name="Hundley H."/>
            <person name="Na H."/>
            <person name="Kuo A."/>
            <person name="Barry K."/>
            <person name="Lipzen A."/>
            <person name="Henrissat B."/>
            <person name="Riley R."/>
            <person name="Ahrendt S."/>
            <person name="Nagy L.G."/>
            <person name="Grigoriev I.V."/>
            <person name="Martin F."/>
            <person name="Rosso M.N."/>
        </authorList>
    </citation>
    <scope>NUCLEOTIDE SEQUENCE</scope>
    <source>
        <strain evidence="1">CBS 384.51</strain>
    </source>
</reference>
<protein>
    <submittedName>
        <fullName evidence="1">Uncharacterized protein</fullName>
    </submittedName>
</protein>
<evidence type="ECO:0000313" key="1">
    <source>
        <dbReference type="EMBL" id="KAI0083338.1"/>
    </source>
</evidence>
<evidence type="ECO:0000313" key="2">
    <source>
        <dbReference type="Proteomes" id="UP001055072"/>
    </source>
</evidence>
<dbReference type="Proteomes" id="UP001055072">
    <property type="component" value="Unassembled WGS sequence"/>
</dbReference>
<name>A0ACB8TMT6_9APHY</name>
<gene>
    <name evidence="1" type="ORF">BDY19DRAFT_979229</name>
</gene>
<proteinExistence type="predicted"/>
<accession>A0ACB8TMT6</accession>
<keyword evidence="2" id="KW-1185">Reference proteome</keyword>